<dbReference type="Proteomes" id="UP000055611">
    <property type="component" value="Chromosome"/>
</dbReference>
<protein>
    <submittedName>
        <fullName evidence="2">Uncharacterized protein</fullName>
    </submittedName>
</protein>
<accession>A0A140D8U9</accession>
<dbReference type="AlphaFoldDB" id="A0A140D8U9"/>
<dbReference type="KEGG" id="dej:AWY79_00085"/>
<evidence type="ECO:0000313" key="1">
    <source>
        <dbReference type="EMBL" id="AMK09616.1"/>
    </source>
</evidence>
<dbReference type="EMBL" id="CP014206">
    <property type="protein sequence ID" value="AMK09616.1"/>
    <property type="molecule type" value="Genomic_DNA"/>
</dbReference>
<dbReference type="EMBL" id="SOBK01000013">
    <property type="protein sequence ID" value="TDT86437.1"/>
    <property type="molecule type" value="Genomic_DNA"/>
</dbReference>
<evidence type="ECO:0000313" key="4">
    <source>
        <dbReference type="Proteomes" id="UP000295506"/>
    </source>
</evidence>
<evidence type="ECO:0000313" key="3">
    <source>
        <dbReference type="Proteomes" id="UP000055611"/>
    </source>
</evidence>
<proteinExistence type="predicted"/>
<dbReference type="RefSeq" id="WP_066798905.1">
    <property type="nucleotide sequence ID" value="NZ_CP014206.1"/>
</dbReference>
<evidence type="ECO:0000313" key="2">
    <source>
        <dbReference type="EMBL" id="TDT86437.1"/>
    </source>
</evidence>
<name>A0A140D8U9_9BACT</name>
<gene>
    <name evidence="1" type="ORF">AWY79_00085</name>
    <name evidence="2" type="ORF">EDC59_113113</name>
</gene>
<organism evidence="2 4">
    <name type="scientific">Pseudodesulfovibrio indicus</name>
    <dbReference type="NCBI Taxonomy" id="1716143"/>
    <lineage>
        <taxon>Bacteria</taxon>
        <taxon>Pseudomonadati</taxon>
        <taxon>Thermodesulfobacteriota</taxon>
        <taxon>Desulfovibrionia</taxon>
        <taxon>Desulfovibrionales</taxon>
        <taxon>Desulfovibrionaceae</taxon>
    </lineage>
</organism>
<sequence>MEALWSTPNRDKLDFYGDTYSVPLVAYNDKGQVLPYMIRWDFFQAGWVIATLPDGPAPSDYPDIQKEVDTWMDPQFHFQVNRA</sequence>
<reference evidence="2 4" key="2">
    <citation type="submission" date="2019-03" db="EMBL/GenBank/DDBJ databases">
        <title>Genomic Encyclopedia of Type Strains, Phase IV (KMG-IV): sequencing the most valuable type-strain genomes for metagenomic binning, comparative biology and taxonomic classification.</title>
        <authorList>
            <person name="Goeker M."/>
        </authorList>
    </citation>
    <scope>NUCLEOTIDE SEQUENCE [LARGE SCALE GENOMIC DNA]</scope>
    <source>
        <strain evidence="2 4">DSM 101483</strain>
    </source>
</reference>
<keyword evidence="3" id="KW-1185">Reference proteome</keyword>
<dbReference type="Proteomes" id="UP000295506">
    <property type="component" value="Unassembled WGS sequence"/>
</dbReference>
<reference evidence="1 3" key="1">
    <citation type="journal article" date="2016" name="Front. Microbiol.">
        <title>Genome Sequence of the Piezophilic, Mesophilic Sulfate-Reducing Bacterium Desulfovibrio indicus J2T.</title>
        <authorList>
            <person name="Cao J."/>
            <person name="Maignien L."/>
            <person name="Shao Z."/>
            <person name="Alain K."/>
            <person name="Jebbar M."/>
        </authorList>
    </citation>
    <scope>NUCLEOTIDE SEQUENCE [LARGE SCALE GENOMIC DNA]</scope>
    <source>
        <strain evidence="1 3">J2</strain>
    </source>
</reference>